<sequence>MVIGKPERWEGAVPLRMHSACLTGDLFGSLRCDCGEQLRNAVADIQSMGGGVLLYLAQEGRGIGLANKLRAYTLQDGGLDTVDADQMLGFGDDERQYAVAVDMLNALDINQSAAADQQPVKNRGAAPRRYRGGGTPSTVWQCHRPQPTLSQCQGNPRWTLVGRCLKRPALNPNVAGQGASRW</sequence>
<evidence type="ECO:0000256" key="1">
    <source>
        <dbReference type="ARBA" id="ARBA00005104"/>
    </source>
</evidence>
<evidence type="ECO:0000259" key="5">
    <source>
        <dbReference type="Pfam" id="PF00925"/>
    </source>
</evidence>
<evidence type="ECO:0000256" key="3">
    <source>
        <dbReference type="ARBA" id="ARBA00022723"/>
    </source>
</evidence>
<dbReference type="GO" id="GO:0046872">
    <property type="term" value="F:metal ion binding"/>
    <property type="evidence" value="ECO:0007669"/>
    <property type="project" value="UniProtKB-KW"/>
</dbReference>
<dbReference type="EMBL" id="AP019514">
    <property type="protein sequence ID" value="BBI60247.1"/>
    <property type="molecule type" value="Genomic_DNA"/>
</dbReference>
<protein>
    <recommendedName>
        <fullName evidence="5">GTP cyclohydrolase II domain-containing protein</fullName>
    </recommendedName>
</protein>
<dbReference type="AlphaFoldDB" id="A0A455U3R7"/>
<dbReference type="GO" id="GO:0005829">
    <property type="term" value="C:cytosol"/>
    <property type="evidence" value="ECO:0007669"/>
    <property type="project" value="TreeGrafter"/>
</dbReference>
<evidence type="ECO:0000256" key="4">
    <source>
        <dbReference type="SAM" id="MobiDB-lite"/>
    </source>
</evidence>
<dbReference type="GO" id="GO:0003935">
    <property type="term" value="F:GTP cyclohydrolase II activity"/>
    <property type="evidence" value="ECO:0007669"/>
    <property type="project" value="TreeGrafter"/>
</dbReference>
<dbReference type="PANTHER" id="PTHR21327:SF18">
    <property type="entry name" value="3,4-DIHYDROXY-2-BUTANONE 4-PHOSPHATE SYNTHASE"/>
    <property type="match status" value="1"/>
</dbReference>
<reference evidence="6 7" key="1">
    <citation type="journal article" date="2019" name="Microbiol. Resour. Announc.">
        <title>Complete Genome Sequence of Halomonas sulfidaeris Strain Esulfide1 Isolated from a Metal Sulfide Rock at a Depth of 2,200 Meters, Obtained Using Nanopore Sequencing.</title>
        <authorList>
            <person name="Saito M."/>
            <person name="Nishigata A."/>
            <person name="Galipon J."/>
            <person name="Arakawa K."/>
        </authorList>
    </citation>
    <scope>NUCLEOTIDE SEQUENCE [LARGE SCALE GENOMIC DNA]</scope>
    <source>
        <strain evidence="6 7">ATCC BAA-803</strain>
    </source>
</reference>
<dbReference type="InterPro" id="IPR032677">
    <property type="entry name" value="GTP_cyclohydro_II"/>
</dbReference>
<dbReference type="InterPro" id="IPR036144">
    <property type="entry name" value="RibA-like_sf"/>
</dbReference>
<organism evidence="6 7">
    <name type="scientific">Vreelandella sulfidaeris</name>
    <dbReference type="NCBI Taxonomy" id="115553"/>
    <lineage>
        <taxon>Bacteria</taxon>
        <taxon>Pseudomonadati</taxon>
        <taxon>Pseudomonadota</taxon>
        <taxon>Gammaproteobacteria</taxon>
        <taxon>Oceanospirillales</taxon>
        <taxon>Halomonadaceae</taxon>
        <taxon>Vreelandella</taxon>
    </lineage>
</organism>
<dbReference type="Gene3D" id="3.40.50.10990">
    <property type="entry name" value="GTP cyclohydrolase II"/>
    <property type="match status" value="1"/>
</dbReference>
<proteinExistence type="predicted"/>
<name>A0A455U3R7_9GAMM</name>
<evidence type="ECO:0000313" key="7">
    <source>
        <dbReference type="Proteomes" id="UP000320231"/>
    </source>
</evidence>
<dbReference type="KEGG" id="hsr:HSBAA_15530"/>
<accession>A0A455U3R7</accession>
<dbReference type="Pfam" id="PF00925">
    <property type="entry name" value="GTP_cyclohydro2"/>
    <property type="match status" value="1"/>
</dbReference>
<dbReference type="SUPFAM" id="SSF142695">
    <property type="entry name" value="RibA-like"/>
    <property type="match status" value="1"/>
</dbReference>
<feature type="region of interest" description="Disordered" evidence="4">
    <location>
        <begin position="115"/>
        <end position="138"/>
    </location>
</feature>
<dbReference type="NCBIfam" id="NF001591">
    <property type="entry name" value="PRK00393.1"/>
    <property type="match status" value="1"/>
</dbReference>
<dbReference type="PANTHER" id="PTHR21327">
    <property type="entry name" value="GTP CYCLOHYDROLASE II-RELATED"/>
    <property type="match status" value="1"/>
</dbReference>
<feature type="domain" description="GTP cyclohydrolase II" evidence="5">
    <location>
        <begin position="2"/>
        <end position="111"/>
    </location>
</feature>
<evidence type="ECO:0000313" key="6">
    <source>
        <dbReference type="EMBL" id="BBI60247.1"/>
    </source>
</evidence>
<keyword evidence="3" id="KW-0479">Metal-binding</keyword>
<dbReference type="GO" id="GO:0009231">
    <property type="term" value="P:riboflavin biosynthetic process"/>
    <property type="evidence" value="ECO:0007669"/>
    <property type="project" value="UniProtKB-UniPathway"/>
</dbReference>
<gene>
    <name evidence="6" type="ORF">HSBAA_15530</name>
</gene>
<keyword evidence="2" id="KW-0686">Riboflavin biosynthesis</keyword>
<dbReference type="Proteomes" id="UP000320231">
    <property type="component" value="Chromosome"/>
</dbReference>
<evidence type="ECO:0000256" key="2">
    <source>
        <dbReference type="ARBA" id="ARBA00022619"/>
    </source>
</evidence>
<dbReference type="UniPathway" id="UPA00275"/>
<comment type="pathway">
    <text evidence="1">Cofactor biosynthesis; riboflavin biosynthesis.</text>
</comment>